<evidence type="ECO:0000313" key="2">
    <source>
        <dbReference type="EMBL" id="KAB2006493.1"/>
    </source>
</evidence>
<dbReference type="PANTHER" id="PTHR11017:SF479">
    <property type="entry name" value="DISEASE RESISTANCE PROTEIN (TIR-NBS-LRR CLASS) FAMILY"/>
    <property type="match status" value="1"/>
</dbReference>
<dbReference type="Proteomes" id="UP000327439">
    <property type="component" value="Chromosome D11"/>
</dbReference>
<dbReference type="AlphaFoldDB" id="A0A5J5PKY9"/>
<keyword evidence="3" id="KW-1185">Reference proteome</keyword>
<gene>
    <name evidence="2" type="ORF">ES319_D11G349600v1</name>
</gene>
<protein>
    <submittedName>
        <fullName evidence="2">Uncharacterized protein</fullName>
    </submittedName>
</protein>
<dbReference type="EMBL" id="CM018225">
    <property type="protein sequence ID" value="KAB2006493.1"/>
    <property type="molecule type" value="Genomic_DNA"/>
</dbReference>
<dbReference type="GO" id="GO:0006952">
    <property type="term" value="P:defense response"/>
    <property type="evidence" value="ECO:0007669"/>
    <property type="project" value="InterPro"/>
</dbReference>
<name>A0A5J5PKY9_GOSBA</name>
<dbReference type="Gene3D" id="3.80.10.10">
    <property type="entry name" value="Ribonuclease Inhibitor"/>
    <property type="match status" value="1"/>
</dbReference>
<evidence type="ECO:0000313" key="3">
    <source>
        <dbReference type="Proteomes" id="UP000327439"/>
    </source>
</evidence>
<dbReference type="InterPro" id="IPR044974">
    <property type="entry name" value="Disease_R_plants"/>
</dbReference>
<feature type="region of interest" description="Disordered" evidence="1">
    <location>
        <begin position="553"/>
        <end position="585"/>
    </location>
</feature>
<reference evidence="3" key="1">
    <citation type="journal article" date="2020" name="Nat. Genet.">
        <title>Genomic diversifications of five Gossypium allopolyploid species and their impact on cotton improvement.</title>
        <authorList>
            <person name="Chen Z.J."/>
            <person name="Sreedasyam A."/>
            <person name="Ando A."/>
            <person name="Song Q."/>
            <person name="De Santiago L.M."/>
            <person name="Hulse-Kemp A.M."/>
            <person name="Ding M."/>
            <person name="Ye W."/>
            <person name="Kirkbride R.C."/>
            <person name="Jenkins J."/>
            <person name="Plott C."/>
            <person name="Lovell J."/>
            <person name="Lin Y.M."/>
            <person name="Vaughn R."/>
            <person name="Liu B."/>
            <person name="Simpson S."/>
            <person name="Scheffler B.E."/>
            <person name="Wen L."/>
            <person name="Saski C.A."/>
            <person name="Grover C.E."/>
            <person name="Hu G."/>
            <person name="Conover J.L."/>
            <person name="Carlson J.W."/>
            <person name="Shu S."/>
            <person name="Boston L.B."/>
            <person name="Williams M."/>
            <person name="Peterson D.G."/>
            <person name="McGee K."/>
            <person name="Jones D.C."/>
            <person name="Wendel J.F."/>
            <person name="Stelly D.M."/>
            <person name="Grimwood J."/>
            <person name="Schmutz J."/>
        </authorList>
    </citation>
    <scope>NUCLEOTIDE SEQUENCE [LARGE SCALE GENOMIC DNA]</scope>
    <source>
        <strain evidence="3">cv. 3-79</strain>
    </source>
</reference>
<proteinExistence type="predicted"/>
<dbReference type="InterPro" id="IPR032675">
    <property type="entry name" value="LRR_dom_sf"/>
</dbReference>
<dbReference type="SUPFAM" id="SSF52058">
    <property type="entry name" value="L domain-like"/>
    <property type="match status" value="1"/>
</dbReference>
<evidence type="ECO:0000256" key="1">
    <source>
        <dbReference type="SAM" id="MobiDB-lite"/>
    </source>
</evidence>
<dbReference type="PANTHER" id="PTHR11017">
    <property type="entry name" value="LEUCINE-RICH REPEAT-CONTAINING PROTEIN"/>
    <property type="match status" value="1"/>
</dbReference>
<sequence length="585" mass="67241">MGKDIVCQESKTLGKCSRLWNLKHVEDVLKYNKGTDRIQGIKVDMSRMDNLFQHPVFESMINLRCIFFYFPSNWLRKEHEDYKKLHTDQDDIISLPDELRYLRWDYYPFKSLSSSFNPKNLVALELPYGNMEQLWNEVHQDLVHLRKINLFSCKNLKKIPNLLGALNLERLDCENCESLVKLPSLARLTSLQTLHLEGCRSLKKFSEIPNYFYELDVSETGIKEQTRQHAGQEDQVMQELLMQAYFVYFVIPTPTKSLFSLDLSGCPIIKFPTVDVRSPSLRFKSLKYMHMDRCKSLKLLSELPSYLLKLNVLDCTSLEKVSFADQNLYQFDYLDADDACFYEFTMLFRNCFNLNQESINNIEANAMLKIRSLAKKWAARFDCCGKIPDLSSLICCFPGNKISPNKFKCQSMNSSLSLKIAPNGGGGSRFLVFVICLVADLTHCRYISDVECICKYQLTAAGGGNDGGGGGYEKLRSKISLLLFPEPEKYKDYHVFILSTADMVKEDQNYEEASFKFYIRLLDLRRGGKEYIKVERCGVHVFYVDAESDTDATDASDATEKRHAGNKRSFSHDGEEADGGLKRLK</sequence>
<accession>A0A5J5PKY9</accession>
<organism evidence="2 3">
    <name type="scientific">Gossypium barbadense</name>
    <name type="common">Sea Island cotton</name>
    <name type="synonym">Hibiscus barbadensis</name>
    <dbReference type="NCBI Taxonomy" id="3634"/>
    <lineage>
        <taxon>Eukaryota</taxon>
        <taxon>Viridiplantae</taxon>
        <taxon>Streptophyta</taxon>
        <taxon>Embryophyta</taxon>
        <taxon>Tracheophyta</taxon>
        <taxon>Spermatophyta</taxon>
        <taxon>Magnoliopsida</taxon>
        <taxon>eudicotyledons</taxon>
        <taxon>Gunneridae</taxon>
        <taxon>Pentapetalae</taxon>
        <taxon>rosids</taxon>
        <taxon>malvids</taxon>
        <taxon>Malvales</taxon>
        <taxon>Malvaceae</taxon>
        <taxon>Malvoideae</taxon>
        <taxon>Gossypium</taxon>
    </lineage>
</organism>
<dbReference type="OrthoDB" id="984814at2759"/>